<accession>A0A2W5QS36</accession>
<sequence>MAEPNDDDGVIAAMPDLQIEVAHTEDMLILQQTDYSGHTDRMSIHRWQVRFLAEEMGLLPARSEGEASATRRLSFLARRMRVLHARIEQLDEWLAKQPDYDNADINVEVGYSGATYDLSQEFIDELKEWEAAAPASGGDVTRGTAPKSSTVGRAERAPKPSSKEEALPMPRRYRLGVAVQPGEDVETVAIEAFRLFAEQNAMLLRHVFAWGDGDGGALLDILRAAVTGSEPDRGAKSTGSPAAFGKQGTLV</sequence>
<gene>
    <name evidence="2" type="ORF">DI563_02520</name>
</gene>
<organism evidence="2 3">
    <name type="scientific">Variovorax paradoxus</name>
    <dbReference type="NCBI Taxonomy" id="34073"/>
    <lineage>
        <taxon>Bacteria</taxon>
        <taxon>Pseudomonadati</taxon>
        <taxon>Pseudomonadota</taxon>
        <taxon>Betaproteobacteria</taxon>
        <taxon>Burkholderiales</taxon>
        <taxon>Comamonadaceae</taxon>
        <taxon>Variovorax</taxon>
    </lineage>
</organism>
<dbReference type="AlphaFoldDB" id="A0A2W5QS36"/>
<dbReference type="EMBL" id="QFPP01000010">
    <property type="protein sequence ID" value="PZQ77775.1"/>
    <property type="molecule type" value="Genomic_DNA"/>
</dbReference>
<evidence type="ECO:0000313" key="2">
    <source>
        <dbReference type="EMBL" id="PZQ77775.1"/>
    </source>
</evidence>
<name>A0A2W5QS36_VARPD</name>
<reference evidence="2 3" key="1">
    <citation type="submission" date="2017-08" db="EMBL/GenBank/DDBJ databases">
        <title>Infants hospitalized years apart are colonized by the same room-sourced microbial strains.</title>
        <authorList>
            <person name="Brooks B."/>
            <person name="Olm M.R."/>
            <person name="Firek B.A."/>
            <person name="Baker R."/>
            <person name="Thomas B.C."/>
            <person name="Morowitz M.J."/>
            <person name="Banfield J.F."/>
        </authorList>
    </citation>
    <scope>NUCLEOTIDE SEQUENCE [LARGE SCALE GENOMIC DNA]</scope>
    <source>
        <strain evidence="2">S2_005_003_R2_41</strain>
    </source>
</reference>
<feature type="compositionally biased region" description="Basic and acidic residues" evidence="1">
    <location>
        <begin position="153"/>
        <end position="166"/>
    </location>
</feature>
<evidence type="ECO:0000313" key="3">
    <source>
        <dbReference type="Proteomes" id="UP000249135"/>
    </source>
</evidence>
<protein>
    <submittedName>
        <fullName evidence="2">Uncharacterized protein</fullName>
    </submittedName>
</protein>
<comment type="caution">
    <text evidence="2">The sequence shown here is derived from an EMBL/GenBank/DDBJ whole genome shotgun (WGS) entry which is preliminary data.</text>
</comment>
<proteinExistence type="predicted"/>
<dbReference type="Proteomes" id="UP000249135">
    <property type="component" value="Unassembled WGS sequence"/>
</dbReference>
<feature type="region of interest" description="Disordered" evidence="1">
    <location>
        <begin position="229"/>
        <end position="251"/>
    </location>
</feature>
<feature type="region of interest" description="Disordered" evidence="1">
    <location>
        <begin position="133"/>
        <end position="167"/>
    </location>
</feature>
<evidence type="ECO:0000256" key="1">
    <source>
        <dbReference type="SAM" id="MobiDB-lite"/>
    </source>
</evidence>